<accession>A0AAW0NJ42</accession>
<keyword evidence="3" id="KW-1185">Reference proteome</keyword>
<feature type="region of interest" description="Disordered" evidence="1">
    <location>
        <begin position="1"/>
        <end position="46"/>
    </location>
</feature>
<comment type="caution">
    <text evidence="2">The sequence shown here is derived from an EMBL/GenBank/DDBJ whole genome shotgun (WGS) entry which is preliminary data.</text>
</comment>
<evidence type="ECO:0000313" key="2">
    <source>
        <dbReference type="EMBL" id="KAK7899283.1"/>
    </source>
</evidence>
<dbReference type="EMBL" id="JBBPFD010000014">
    <property type="protein sequence ID" value="KAK7899283.1"/>
    <property type="molecule type" value="Genomic_DNA"/>
</dbReference>
<name>A0AAW0NJ42_9GOBI</name>
<proteinExistence type="predicted"/>
<feature type="compositionally biased region" description="Polar residues" evidence="1">
    <location>
        <begin position="17"/>
        <end position="26"/>
    </location>
</feature>
<protein>
    <submittedName>
        <fullName evidence="2">Uncharacterized protein</fullName>
    </submittedName>
</protein>
<sequence>MKKVGKRLSSIKGRNEWSGQIRSTEGGTRHPVAPEKAAHHQEAFPSDTHQLQIYAKHRGGTSAFASARPVELNPRSTRPSSRRTDTGAEADPRGGREAATAPPLPEERSPASVRARTDLGVSMDLNISL</sequence>
<feature type="compositionally biased region" description="Basic and acidic residues" evidence="1">
    <location>
        <begin position="32"/>
        <end position="42"/>
    </location>
</feature>
<reference evidence="3" key="1">
    <citation type="submission" date="2024-04" db="EMBL/GenBank/DDBJ databases">
        <title>Salinicola lusitanus LLJ914,a marine bacterium isolated from the Okinawa Trough.</title>
        <authorList>
            <person name="Li J."/>
        </authorList>
    </citation>
    <scope>NUCLEOTIDE SEQUENCE [LARGE SCALE GENOMIC DNA]</scope>
</reference>
<feature type="compositionally biased region" description="Basic and acidic residues" evidence="1">
    <location>
        <begin position="82"/>
        <end position="96"/>
    </location>
</feature>
<gene>
    <name evidence="2" type="ORF">WMY93_020136</name>
</gene>
<organism evidence="2 3">
    <name type="scientific">Mugilogobius chulae</name>
    <name type="common">yellowstripe goby</name>
    <dbReference type="NCBI Taxonomy" id="88201"/>
    <lineage>
        <taxon>Eukaryota</taxon>
        <taxon>Metazoa</taxon>
        <taxon>Chordata</taxon>
        <taxon>Craniata</taxon>
        <taxon>Vertebrata</taxon>
        <taxon>Euteleostomi</taxon>
        <taxon>Actinopterygii</taxon>
        <taxon>Neopterygii</taxon>
        <taxon>Teleostei</taxon>
        <taxon>Neoteleostei</taxon>
        <taxon>Acanthomorphata</taxon>
        <taxon>Gobiaria</taxon>
        <taxon>Gobiiformes</taxon>
        <taxon>Gobioidei</taxon>
        <taxon>Gobiidae</taxon>
        <taxon>Gobionellinae</taxon>
        <taxon>Mugilogobius</taxon>
    </lineage>
</organism>
<evidence type="ECO:0000313" key="3">
    <source>
        <dbReference type="Proteomes" id="UP001460270"/>
    </source>
</evidence>
<evidence type="ECO:0000256" key="1">
    <source>
        <dbReference type="SAM" id="MobiDB-lite"/>
    </source>
</evidence>
<dbReference type="Proteomes" id="UP001460270">
    <property type="component" value="Unassembled WGS sequence"/>
</dbReference>
<dbReference type="AlphaFoldDB" id="A0AAW0NJ42"/>
<feature type="region of interest" description="Disordered" evidence="1">
    <location>
        <begin position="58"/>
        <end position="129"/>
    </location>
</feature>